<gene>
    <name evidence="2" type="ORF">CLAFUR5_03901</name>
</gene>
<reference evidence="2" key="1">
    <citation type="submission" date="2021-12" db="EMBL/GenBank/DDBJ databases">
        <authorList>
            <person name="Zaccaron A."/>
            <person name="Stergiopoulos I."/>
        </authorList>
    </citation>
    <scope>NUCLEOTIDE SEQUENCE</scope>
    <source>
        <strain evidence="2">Race5_Kim</strain>
    </source>
</reference>
<proteinExistence type="predicted"/>
<dbReference type="GeneID" id="71983779"/>
<dbReference type="EMBL" id="CP090166">
    <property type="protein sequence ID" value="UJO16949.1"/>
    <property type="molecule type" value="Genomic_DNA"/>
</dbReference>
<name>A0A9Q8P897_PASFU</name>
<organism evidence="2 3">
    <name type="scientific">Passalora fulva</name>
    <name type="common">Tomato leaf mold</name>
    <name type="synonym">Cladosporium fulvum</name>
    <dbReference type="NCBI Taxonomy" id="5499"/>
    <lineage>
        <taxon>Eukaryota</taxon>
        <taxon>Fungi</taxon>
        <taxon>Dikarya</taxon>
        <taxon>Ascomycota</taxon>
        <taxon>Pezizomycotina</taxon>
        <taxon>Dothideomycetes</taxon>
        <taxon>Dothideomycetidae</taxon>
        <taxon>Mycosphaerellales</taxon>
        <taxon>Mycosphaerellaceae</taxon>
        <taxon>Fulvia</taxon>
    </lineage>
</organism>
<evidence type="ECO:0000313" key="2">
    <source>
        <dbReference type="EMBL" id="UJO16949.1"/>
    </source>
</evidence>
<dbReference type="RefSeq" id="XP_047761315.1">
    <property type="nucleotide sequence ID" value="XM_047903049.1"/>
</dbReference>
<sequence>MTFALVGHYLYQAYKAKKAESLREQQERGTIQEVRAPSPEKTPSALRRISYSAKKAASKVRTHFSSRSTRQAPQDEDCEKLLTSPQQQPESQPTVINYEPGLDGAGTTFHQYAKNTALDQSDIFEPAPASRWTAQPERYICMHVTNTAPAQTPASCSTLMRAGRFREYTPIVADTTPSPPRTTDRTLDHVPVAPKKASPRPRLRREKRFEASLRAEGPRFEGYQPLRSPRNGFDLDAMSREEFKAWLLSGGEDFPGSDVVPLLEEDW</sequence>
<evidence type="ECO:0000256" key="1">
    <source>
        <dbReference type="SAM" id="MobiDB-lite"/>
    </source>
</evidence>
<dbReference type="AlphaFoldDB" id="A0A9Q8P897"/>
<evidence type="ECO:0000313" key="3">
    <source>
        <dbReference type="Proteomes" id="UP000756132"/>
    </source>
</evidence>
<accession>A0A9Q8P897</accession>
<feature type="region of interest" description="Disordered" evidence="1">
    <location>
        <begin position="171"/>
        <end position="202"/>
    </location>
</feature>
<feature type="region of interest" description="Disordered" evidence="1">
    <location>
        <begin position="24"/>
        <end position="46"/>
    </location>
</feature>
<dbReference type="Proteomes" id="UP000756132">
    <property type="component" value="Chromosome 4"/>
</dbReference>
<protein>
    <submittedName>
        <fullName evidence="2">Uncharacterized protein</fullName>
    </submittedName>
</protein>
<dbReference type="KEGG" id="ffu:CLAFUR5_03901"/>
<reference evidence="2" key="2">
    <citation type="journal article" date="2022" name="Microb. Genom.">
        <title>A chromosome-scale genome assembly of the tomato pathogen Cladosporium fulvum reveals a compartmentalized genome architecture and the presence of a dispensable chromosome.</title>
        <authorList>
            <person name="Zaccaron A.Z."/>
            <person name="Chen L.H."/>
            <person name="Samaras A."/>
            <person name="Stergiopoulos I."/>
        </authorList>
    </citation>
    <scope>NUCLEOTIDE SEQUENCE</scope>
    <source>
        <strain evidence="2">Race5_Kim</strain>
    </source>
</reference>
<keyword evidence="3" id="KW-1185">Reference proteome</keyword>